<reference evidence="2 3" key="1">
    <citation type="journal article" date="2011" name="J. Bacteriol.">
        <title>Complete genome sequence of Metallosphaera cuprina, a metal sulfide-oxidizing archaeon from a hot spring.</title>
        <authorList>
            <person name="Liu L.J."/>
            <person name="You X.Y."/>
            <person name="Zheng H."/>
            <person name="Wang S."/>
            <person name="Jiang C.Y."/>
            <person name="Liu S.J."/>
        </authorList>
    </citation>
    <scope>NUCLEOTIDE SEQUENCE [LARGE SCALE GENOMIC DNA]</scope>
    <source>
        <strain evidence="2 3">Ar-4</strain>
    </source>
</reference>
<dbReference type="STRING" id="1006006.Mcup_1274"/>
<dbReference type="PATRIC" id="fig|1006006.8.peg.1270"/>
<evidence type="ECO:0000313" key="2">
    <source>
        <dbReference type="EMBL" id="AEB95379.1"/>
    </source>
</evidence>
<protein>
    <submittedName>
        <fullName evidence="2">Uncharacterized protein</fullName>
    </submittedName>
</protein>
<feature type="transmembrane region" description="Helical" evidence="1">
    <location>
        <begin position="54"/>
        <end position="71"/>
    </location>
</feature>
<sequence>MDKNLVALLGEAGATGLAKGIYVVKKSDKFRKALEEETSHWNFFRAKRRSWLEYPTYFLLLFLGVIVGLLGDRVIRKVINYVETKAIEFYVQNFPLTGEIMTIVEQEKHHFV</sequence>
<keyword evidence="1" id="KW-1133">Transmembrane helix</keyword>
<dbReference type="AlphaFoldDB" id="F4G3K9"/>
<name>F4G3K9_METCR</name>
<evidence type="ECO:0000256" key="1">
    <source>
        <dbReference type="SAM" id="Phobius"/>
    </source>
</evidence>
<dbReference type="KEGG" id="mcn:Mcup_1274"/>
<gene>
    <name evidence="2" type="ordered locus">Mcup_1274</name>
</gene>
<dbReference type="eggNOG" id="arCOG06021">
    <property type="taxonomic scope" value="Archaea"/>
</dbReference>
<keyword evidence="3" id="KW-1185">Reference proteome</keyword>
<proteinExistence type="predicted"/>
<dbReference type="OrthoDB" id="34742at2157"/>
<evidence type="ECO:0000313" key="3">
    <source>
        <dbReference type="Proteomes" id="UP000007812"/>
    </source>
</evidence>
<keyword evidence="1" id="KW-0472">Membrane</keyword>
<organism evidence="2 3">
    <name type="scientific">Metallosphaera cuprina (strain Ar-4)</name>
    <dbReference type="NCBI Taxonomy" id="1006006"/>
    <lineage>
        <taxon>Archaea</taxon>
        <taxon>Thermoproteota</taxon>
        <taxon>Thermoprotei</taxon>
        <taxon>Sulfolobales</taxon>
        <taxon>Sulfolobaceae</taxon>
        <taxon>Metallosphaera</taxon>
    </lineage>
</organism>
<dbReference type="HOGENOM" id="CLU_2127943_0_0_2"/>
<keyword evidence="1" id="KW-0812">Transmembrane</keyword>
<dbReference type="EMBL" id="CP002656">
    <property type="protein sequence ID" value="AEB95379.1"/>
    <property type="molecule type" value="Genomic_DNA"/>
</dbReference>
<accession>F4G3K9</accession>
<dbReference type="Proteomes" id="UP000007812">
    <property type="component" value="Chromosome"/>
</dbReference>